<dbReference type="GeneID" id="64631357"/>
<keyword evidence="2" id="KW-1185">Reference proteome</keyword>
<dbReference type="Proteomes" id="UP000807769">
    <property type="component" value="Unassembled WGS sequence"/>
</dbReference>
<accession>A0A9P7DP07</accession>
<reference evidence="1" key="1">
    <citation type="journal article" date="2020" name="New Phytol.">
        <title>Comparative genomics reveals dynamic genome evolution in host specialist ectomycorrhizal fungi.</title>
        <authorList>
            <person name="Lofgren L.A."/>
            <person name="Nguyen N.H."/>
            <person name="Vilgalys R."/>
            <person name="Ruytinx J."/>
            <person name="Liao H.L."/>
            <person name="Branco S."/>
            <person name="Kuo A."/>
            <person name="LaButti K."/>
            <person name="Lipzen A."/>
            <person name="Andreopoulos W."/>
            <person name="Pangilinan J."/>
            <person name="Riley R."/>
            <person name="Hundley H."/>
            <person name="Na H."/>
            <person name="Barry K."/>
            <person name="Grigoriev I.V."/>
            <person name="Stajich J.E."/>
            <person name="Kennedy P.G."/>
        </authorList>
    </citation>
    <scope>NUCLEOTIDE SEQUENCE</scope>
    <source>
        <strain evidence="1">MN1</strain>
    </source>
</reference>
<dbReference type="AlphaFoldDB" id="A0A9P7DP07"/>
<name>A0A9P7DP07_9AGAM</name>
<dbReference type="EMBL" id="JABBWG010000140">
    <property type="protein sequence ID" value="KAG1799579.1"/>
    <property type="molecule type" value="Genomic_DNA"/>
</dbReference>
<gene>
    <name evidence="1" type="ORF">BJ212DRAFT_1401895</name>
</gene>
<dbReference type="RefSeq" id="XP_041185748.1">
    <property type="nucleotide sequence ID" value="XM_041337341.1"/>
</dbReference>
<dbReference type="OrthoDB" id="3253976at2759"/>
<organism evidence="1 2">
    <name type="scientific">Suillus subaureus</name>
    <dbReference type="NCBI Taxonomy" id="48587"/>
    <lineage>
        <taxon>Eukaryota</taxon>
        <taxon>Fungi</taxon>
        <taxon>Dikarya</taxon>
        <taxon>Basidiomycota</taxon>
        <taxon>Agaricomycotina</taxon>
        <taxon>Agaricomycetes</taxon>
        <taxon>Agaricomycetidae</taxon>
        <taxon>Boletales</taxon>
        <taxon>Suillineae</taxon>
        <taxon>Suillaceae</taxon>
        <taxon>Suillus</taxon>
    </lineage>
</organism>
<protein>
    <submittedName>
        <fullName evidence="1">Uncharacterized protein</fullName>
    </submittedName>
</protein>
<comment type="caution">
    <text evidence="1">The sequence shown here is derived from an EMBL/GenBank/DDBJ whole genome shotgun (WGS) entry which is preliminary data.</text>
</comment>
<evidence type="ECO:0000313" key="1">
    <source>
        <dbReference type="EMBL" id="KAG1799579.1"/>
    </source>
</evidence>
<sequence>MNMPCITMVEARPTFYLVPVTKALSDAAISCRYPSDRTEVLKCEACEVASDYNINDGMVQEAPQCRGIALQYYLAFKSLAKSHWEKFSG</sequence>
<proteinExistence type="predicted"/>
<evidence type="ECO:0000313" key="2">
    <source>
        <dbReference type="Proteomes" id="UP000807769"/>
    </source>
</evidence>